<dbReference type="InterPro" id="IPR043148">
    <property type="entry name" value="TagF_C"/>
</dbReference>
<dbReference type="AlphaFoldDB" id="A0A507ZZC8"/>
<protein>
    <submittedName>
        <fullName evidence="2">Glycosyltransferase family 2 protein</fullName>
    </submittedName>
</protein>
<comment type="caution">
    <text evidence="2">The sequence shown here is derived from an EMBL/GenBank/DDBJ whole genome shotgun (WGS) entry which is preliminary data.</text>
</comment>
<keyword evidence="2" id="KW-0808">Transferase</keyword>
<dbReference type="SUPFAM" id="SSF53448">
    <property type="entry name" value="Nucleotide-diphospho-sugar transferases"/>
    <property type="match status" value="1"/>
</dbReference>
<reference evidence="2 3" key="1">
    <citation type="submission" date="2019-06" db="EMBL/GenBank/DDBJ databases">
        <title>Lysobacter alkalisoli sp. nov. isolated from saline soil.</title>
        <authorList>
            <person name="Sun J.-Q."/>
            <person name="Xu L."/>
        </authorList>
    </citation>
    <scope>NUCLEOTIDE SEQUENCE [LARGE SCALE GENOMIC DNA]</scope>
    <source>
        <strain evidence="2 3">JCM 31130</strain>
    </source>
</reference>
<feature type="domain" description="Glycosyltransferase 2-like" evidence="1">
    <location>
        <begin position="90"/>
        <end position="215"/>
    </location>
</feature>
<accession>A0A507ZZC8</accession>
<evidence type="ECO:0000313" key="3">
    <source>
        <dbReference type="Proteomes" id="UP000318212"/>
    </source>
</evidence>
<dbReference type="CDD" id="cd00761">
    <property type="entry name" value="Glyco_tranf_GTA_type"/>
    <property type="match status" value="1"/>
</dbReference>
<dbReference type="Gene3D" id="3.90.550.10">
    <property type="entry name" value="Spore Coat Polysaccharide Biosynthesis Protein SpsA, Chain A"/>
    <property type="match status" value="1"/>
</dbReference>
<dbReference type="InterPro" id="IPR050834">
    <property type="entry name" value="Glycosyltransf_2"/>
</dbReference>
<dbReference type="InterPro" id="IPR001173">
    <property type="entry name" value="Glyco_trans_2-like"/>
</dbReference>
<dbReference type="Proteomes" id="UP000318212">
    <property type="component" value="Unassembled WGS sequence"/>
</dbReference>
<proteinExistence type="predicted"/>
<dbReference type="SUPFAM" id="SSF53756">
    <property type="entry name" value="UDP-Glycosyltransferase/glycogen phosphorylase"/>
    <property type="match status" value="1"/>
</dbReference>
<dbReference type="Pfam" id="PF00535">
    <property type="entry name" value="Glycos_transf_2"/>
    <property type="match status" value="1"/>
</dbReference>
<dbReference type="InterPro" id="IPR029044">
    <property type="entry name" value="Nucleotide-diphossugar_trans"/>
</dbReference>
<dbReference type="GO" id="GO:0016740">
    <property type="term" value="F:transferase activity"/>
    <property type="evidence" value="ECO:0007669"/>
    <property type="project" value="UniProtKB-KW"/>
</dbReference>
<dbReference type="EMBL" id="VICE01000154">
    <property type="protein sequence ID" value="TQD38942.1"/>
    <property type="molecule type" value="Genomic_DNA"/>
</dbReference>
<keyword evidence="3" id="KW-1185">Reference proteome</keyword>
<dbReference type="PANTHER" id="PTHR43685:SF2">
    <property type="entry name" value="GLYCOSYLTRANSFERASE 2-LIKE DOMAIN-CONTAINING PROTEIN"/>
    <property type="match status" value="1"/>
</dbReference>
<gene>
    <name evidence="2" type="ORF">FKV25_15745</name>
</gene>
<dbReference type="PANTHER" id="PTHR43685">
    <property type="entry name" value="GLYCOSYLTRANSFERASE"/>
    <property type="match status" value="1"/>
</dbReference>
<sequence length="817" mass="90627">MAMGIADVNKLERSGDIVAALELVTELIRRVENTDPDLARIYRRTEARLLLLLEGSHRWHGQGVAIVEGSGLFQTGAESLSPTRAAPLVSLVVPCFNAEKFLQATLESIRSQTYGRFECILVDDFSKDSSASMAKAMAQSDKRFRFYQHRANGGLAASRNSGLRLARGELVAFLDSDDLLAPESIANRVAALAPLMGHGAVAGSYDFSETIAEDHSGPIKAVRLSGKPHFVDFVSTRGDCPFNANQPLIKRNVLVEMGGFPEEYPQAEDWRLWSKVLRAGYVFVSAPTIGSGYRQTSGSMIRRAPLLHVERSRGNFFRAHAPQGGDTDPVEVAYEDGFYAAAIFDKEWGYYFAQHHFTTRVFNFIGIELARLDELQVKPDYEGLRDIVLMHIPDFYSCVSGYSGKNLLGWLENGFKRYYGVTVLDEGLAQRFSRAARCLIGCVFDGVDVKAIGGRILATRRLERLPDEVVDLVFVPHKKYHTRSFELLIPKLRAAGLTFRFVDISVPYRDEEAFDPSLAEHFMSYNEFVFSRVLPKVIVCMNDWDTVVKPLVKHANSCGIPTVGIVEGVQDFLDSDTGRKRSPYREVANVFLPGNFDRKYFPETGQTLWVTGVQRLDGLGSHKESRARANRGPVVKVVVNVNFSYGVMTDRRADWLSDIQSACNECGFEMIVSQHPQDQGDLSSYNVSDRGLYDLLVDCDVLISRFSGAILESLVIGCPVVYYNGHGELVDKFFDPLGGFHAANDKRSLVSALRAAVADDPAPGTFLEQHCDITPDETRTSVDKSVDALQAIVARSTFNVEEGIRFKGLLGARLLTG</sequence>
<evidence type="ECO:0000313" key="2">
    <source>
        <dbReference type="EMBL" id="TQD38942.1"/>
    </source>
</evidence>
<dbReference type="Gene3D" id="3.40.50.12580">
    <property type="match status" value="1"/>
</dbReference>
<dbReference type="OrthoDB" id="9802649at2"/>
<organism evidence="2 3">
    <name type="scientific">Marilutibacter aestuarii</name>
    <dbReference type="NCBI Taxonomy" id="1706195"/>
    <lineage>
        <taxon>Bacteria</taxon>
        <taxon>Pseudomonadati</taxon>
        <taxon>Pseudomonadota</taxon>
        <taxon>Gammaproteobacteria</taxon>
        <taxon>Lysobacterales</taxon>
        <taxon>Lysobacteraceae</taxon>
        <taxon>Marilutibacter</taxon>
    </lineage>
</organism>
<evidence type="ECO:0000259" key="1">
    <source>
        <dbReference type="Pfam" id="PF00535"/>
    </source>
</evidence>
<name>A0A507ZZC8_9GAMM</name>